<reference evidence="4 6" key="3">
    <citation type="submission" date="2017-11" db="EMBL/GenBank/DDBJ databases">
        <title>De-novo sequencing of pomegranate (Punica granatum L.) genome.</title>
        <authorList>
            <person name="Akparov Z."/>
            <person name="Amiraslanov A."/>
            <person name="Hajiyeva S."/>
            <person name="Abbasov M."/>
            <person name="Kaur K."/>
            <person name="Hamwieh A."/>
            <person name="Solovyev V."/>
            <person name="Salamov A."/>
            <person name="Braich B."/>
            <person name="Kosarev P."/>
            <person name="Mahmoud A."/>
            <person name="Hajiyev E."/>
            <person name="Babayeva S."/>
            <person name="Izzatullayeva V."/>
            <person name="Mammadov A."/>
            <person name="Mammadov A."/>
            <person name="Sharifova S."/>
            <person name="Ojaghi J."/>
            <person name="Eynullazada K."/>
            <person name="Bayramov B."/>
            <person name="Abdulazimova A."/>
            <person name="Shahmuradov I."/>
        </authorList>
    </citation>
    <scope>NUCLEOTIDE SEQUENCE [LARGE SCALE GENOMIC DNA]</scope>
    <source>
        <strain evidence="4">AG2017</strain>
        <strain evidence="6">cv. AG2017</strain>
        <tissue evidence="4">Leaf</tissue>
    </source>
</reference>
<dbReference type="GeneID" id="116202030"/>
<evidence type="ECO:0000313" key="4">
    <source>
        <dbReference type="EMBL" id="PKI53702.1"/>
    </source>
</evidence>
<evidence type="ECO:0000313" key="5">
    <source>
        <dbReference type="Proteomes" id="UP000197138"/>
    </source>
</evidence>
<keyword evidence="6" id="KW-1185">Reference proteome</keyword>
<name>A0A218WMD0_PUNGR</name>
<reference evidence="5" key="1">
    <citation type="journal article" date="2017" name="Plant J.">
        <title>The pomegranate (Punica granatum L.) genome and the genomics of punicalagin biosynthesis.</title>
        <authorList>
            <person name="Qin G."/>
            <person name="Xu C."/>
            <person name="Ming R."/>
            <person name="Tang H."/>
            <person name="Guyot R."/>
            <person name="Kramer E.M."/>
            <person name="Hu Y."/>
            <person name="Yi X."/>
            <person name="Qi Y."/>
            <person name="Xu X."/>
            <person name="Gao Z."/>
            <person name="Pan H."/>
            <person name="Jian J."/>
            <person name="Tian Y."/>
            <person name="Yue Z."/>
            <person name="Xu Y."/>
        </authorList>
    </citation>
    <scope>NUCLEOTIDE SEQUENCE [LARGE SCALE GENOMIC DNA]</scope>
    <source>
        <strain evidence="5">cv. Dabenzi</strain>
    </source>
</reference>
<feature type="compositionally biased region" description="Basic and acidic residues" evidence="1">
    <location>
        <begin position="47"/>
        <end position="76"/>
    </location>
</feature>
<sequence length="111" mass="12165">MDNPPEIDGDDTSEVLDEPYPAPVTSNVPEGDVEVSSQPPEFITSRRIKEAHARRKVDTDGRERKDEKGRQEKGNRIMEGIQSTMLVSVAVVVVVGLIIAKIAIARRIVGS</sequence>
<evidence type="ECO:0000256" key="2">
    <source>
        <dbReference type="SAM" id="Phobius"/>
    </source>
</evidence>
<keyword evidence="2" id="KW-1133">Transmembrane helix</keyword>
<dbReference type="EMBL" id="MTKT01003950">
    <property type="protein sequence ID" value="OWM73648.1"/>
    <property type="molecule type" value="Genomic_DNA"/>
</dbReference>
<dbReference type="Proteomes" id="UP000233551">
    <property type="component" value="Unassembled WGS sequence"/>
</dbReference>
<reference evidence="3" key="2">
    <citation type="submission" date="2017-06" db="EMBL/GenBank/DDBJ databases">
        <title>The pomegranate genome and the genomics of punicalagin biosynthesis.</title>
        <authorList>
            <person name="Xu C."/>
        </authorList>
    </citation>
    <scope>NUCLEOTIDE SEQUENCE [LARGE SCALE GENOMIC DNA]</scope>
    <source>
        <tissue evidence="3">Fresh leaf</tissue>
    </source>
</reference>
<evidence type="ECO:0000256" key="1">
    <source>
        <dbReference type="SAM" id="MobiDB-lite"/>
    </source>
</evidence>
<dbReference type="Proteomes" id="UP000197138">
    <property type="component" value="Unassembled WGS sequence"/>
</dbReference>
<evidence type="ECO:0000313" key="3">
    <source>
        <dbReference type="EMBL" id="OWM73648.1"/>
    </source>
</evidence>
<feature type="transmembrane region" description="Helical" evidence="2">
    <location>
        <begin position="85"/>
        <end position="104"/>
    </location>
</feature>
<accession>A0A218WMD0</accession>
<evidence type="ECO:0000313" key="6">
    <source>
        <dbReference type="Proteomes" id="UP000233551"/>
    </source>
</evidence>
<protein>
    <submittedName>
        <fullName evidence="3">Uncharacterized protein</fullName>
    </submittedName>
</protein>
<keyword evidence="2" id="KW-0472">Membrane</keyword>
<organism evidence="3 5">
    <name type="scientific">Punica granatum</name>
    <name type="common">Pomegranate</name>
    <dbReference type="NCBI Taxonomy" id="22663"/>
    <lineage>
        <taxon>Eukaryota</taxon>
        <taxon>Viridiplantae</taxon>
        <taxon>Streptophyta</taxon>
        <taxon>Embryophyta</taxon>
        <taxon>Tracheophyta</taxon>
        <taxon>Spermatophyta</taxon>
        <taxon>Magnoliopsida</taxon>
        <taxon>eudicotyledons</taxon>
        <taxon>Gunneridae</taxon>
        <taxon>Pentapetalae</taxon>
        <taxon>rosids</taxon>
        <taxon>malvids</taxon>
        <taxon>Myrtales</taxon>
        <taxon>Lythraceae</taxon>
        <taxon>Punica</taxon>
    </lineage>
</organism>
<proteinExistence type="predicted"/>
<feature type="region of interest" description="Disordered" evidence="1">
    <location>
        <begin position="1"/>
        <end position="76"/>
    </location>
</feature>
<gene>
    <name evidence="3" type="ORF">CDL15_Pgr026747</name>
    <name evidence="4" type="ORF">CRG98_025943</name>
</gene>
<feature type="compositionally biased region" description="Acidic residues" evidence="1">
    <location>
        <begin position="1"/>
        <end position="17"/>
    </location>
</feature>
<comment type="caution">
    <text evidence="3">The sequence shown here is derived from an EMBL/GenBank/DDBJ whole genome shotgun (WGS) entry which is preliminary data.</text>
</comment>
<dbReference type="AlphaFoldDB" id="A0A218WMD0"/>
<dbReference type="EMBL" id="PGOL01001843">
    <property type="protein sequence ID" value="PKI53702.1"/>
    <property type="molecule type" value="Genomic_DNA"/>
</dbReference>
<keyword evidence="2" id="KW-0812">Transmembrane</keyword>